<keyword evidence="1" id="KW-0378">Hydrolase</keyword>
<sequence>MFKILSPGNRPQEMIRKLLFYQQYGVEEYYIYDPQGVELIGYWRIDEHLEEIEQINAWVSPRLQIRFELTENNLEIYRFSLQSNLNSVLNKNTNAPNKSVNEQKKP</sequence>
<keyword evidence="1" id="KW-0540">Nuclease</keyword>
<dbReference type="GO" id="GO:0004519">
    <property type="term" value="F:endonuclease activity"/>
    <property type="evidence" value="ECO:0007669"/>
    <property type="project" value="UniProtKB-KW"/>
</dbReference>
<gene>
    <name evidence="1" type="ORF">M595_1952</name>
</gene>
<organism evidence="1 2">
    <name type="scientific">Lyngbya aestuarii BL J</name>
    <dbReference type="NCBI Taxonomy" id="1348334"/>
    <lineage>
        <taxon>Bacteria</taxon>
        <taxon>Bacillati</taxon>
        <taxon>Cyanobacteriota</taxon>
        <taxon>Cyanophyceae</taxon>
        <taxon>Oscillatoriophycideae</taxon>
        <taxon>Oscillatoriales</taxon>
        <taxon>Microcoleaceae</taxon>
        <taxon>Lyngbya</taxon>
    </lineage>
</organism>
<evidence type="ECO:0000313" key="1">
    <source>
        <dbReference type="EMBL" id="ERT08049.1"/>
    </source>
</evidence>
<proteinExistence type="predicted"/>
<dbReference type="PANTHER" id="PTHR33352:SF2">
    <property type="entry name" value="SLL0995 PROTEIN"/>
    <property type="match status" value="1"/>
</dbReference>
<dbReference type="Gene3D" id="3.90.1570.10">
    <property type="entry name" value="tt1808, chain A"/>
    <property type="match status" value="1"/>
</dbReference>
<dbReference type="EMBL" id="AUZM01000015">
    <property type="protein sequence ID" value="ERT08049.1"/>
    <property type="molecule type" value="Genomic_DNA"/>
</dbReference>
<dbReference type="PATRIC" id="fig|1348334.3.peg.1903"/>
<dbReference type="SUPFAM" id="SSF52980">
    <property type="entry name" value="Restriction endonuclease-like"/>
    <property type="match status" value="1"/>
</dbReference>
<dbReference type="InterPro" id="IPR008538">
    <property type="entry name" value="Uma2"/>
</dbReference>
<dbReference type="AlphaFoldDB" id="U7QJB2"/>
<dbReference type="PANTHER" id="PTHR33352">
    <property type="entry name" value="SLR1095 PROTEIN"/>
    <property type="match status" value="1"/>
</dbReference>
<dbReference type="Proteomes" id="UP000017127">
    <property type="component" value="Unassembled WGS sequence"/>
</dbReference>
<comment type="caution">
    <text evidence="1">The sequence shown here is derived from an EMBL/GenBank/DDBJ whole genome shotgun (WGS) entry which is preliminary data.</text>
</comment>
<dbReference type="InterPro" id="IPR011335">
    <property type="entry name" value="Restrct_endonuc-II-like"/>
</dbReference>
<reference evidence="1 2" key="1">
    <citation type="journal article" date="2013" name="Front. Microbiol.">
        <title>Comparative genomic analyses of the cyanobacterium, Lyngbya aestuarii BL J, a powerful hydrogen producer.</title>
        <authorList>
            <person name="Kothari A."/>
            <person name="Vaughn M."/>
            <person name="Garcia-Pichel F."/>
        </authorList>
    </citation>
    <scope>NUCLEOTIDE SEQUENCE [LARGE SCALE GENOMIC DNA]</scope>
    <source>
        <strain evidence="1 2">BL J</strain>
    </source>
</reference>
<keyword evidence="1" id="KW-0255">Endonuclease</keyword>
<dbReference type="CDD" id="cd06260">
    <property type="entry name" value="DUF820-like"/>
    <property type="match status" value="1"/>
</dbReference>
<protein>
    <submittedName>
        <fullName evidence="1">Restriction endonuclease family protein</fullName>
    </submittedName>
</protein>
<dbReference type="InterPro" id="IPR012296">
    <property type="entry name" value="Nuclease_put_TT1808"/>
</dbReference>
<evidence type="ECO:0000313" key="2">
    <source>
        <dbReference type="Proteomes" id="UP000017127"/>
    </source>
</evidence>
<keyword evidence="2" id="KW-1185">Reference proteome</keyword>
<accession>U7QJB2</accession>
<name>U7QJB2_9CYAN</name>